<name>A0AA86TEK1_9BACT</name>
<dbReference type="Proteomes" id="UP001179121">
    <property type="component" value="Chromosome"/>
</dbReference>
<proteinExistence type="predicted"/>
<evidence type="ECO:0000313" key="2">
    <source>
        <dbReference type="Proteomes" id="UP001179121"/>
    </source>
</evidence>
<protein>
    <submittedName>
        <fullName evidence="1">Uncharacterized protein</fullName>
    </submittedName>
</protein>
<gene>
    <name evidence="1" type="ORF">DNFV4_03740</name>
</gene>
<sequence length="76" mass="8935">MYFEILGSITQIETFAVGTGIREVARLRKIYGKGRWRKRKGIAKVRLSDGSVHEAEIHWYEATRIGRKEYKIKRLL</sequence>
<keyword evidence="2" id="KW-1185">Reference proteome</keyword>
<evidence type="ECO:0000313" key="1">
    <source>
        <dbReference type="EMBL" id="CAI4033304.1"/>
    </source>
</evidence>
<dbReference type="KEGG" id="nti:DNFV4_03740"/>
<reference evidence="1" key="1">
    <citation type="submission" date="2022-10" db="EMBL/GenBank/DDBJ databases">
        <authorList>
            <person name="Koch H."/>
        </authorList>
    </citation>
    <scope>NUCLEOTIDE SEQUENCE</scope>
    <source>
        <strain evidence="1">DNF</strain>
    </source>
</reference>
<accession>A0AA86TEK1</accession>
<dbReference type="EMBL" id="OX365700">
    <property type="protein sequence ID" value="CAI4033304.1"/>
    <property type="molecule type" value="Genomic_DNA"/>
</dbReference>
<dbReference type="AlphaFoldDB" id="A0AA86TEK1"/>
<organism evidence="1 2">
    <name type="scientific">Nitrospira tepida</name>
    <dbReference type="NCBI Taxonomy" id="2973512"/>
    <lineage>
        <taxon>Bacteria</taxon>
        <taxon>Pseudomonadati</taxon>
        <taxon>Nitrospirota</taxon>
        <taxon>Nitrospiria</taxon>
        <taxon>Nitrospirales</taxon>
        <taxon>Nitrospiraceae</taxon>
        <taxon>Nitrospira</taxon>
    </lineage>
</organism>